<protein>
    <recommendedName>
        <fullName evidence="4">Sigma-70 family RNA polymerase sigma factor</fullName>
    </recommendedName>
</protein>
<accession>A0ABN0EJ52</accession>
<dbReference type="EMBL" id="ADMB01000047">
    <property type="protein sequence ID" value="EHR37658.1"/>
    <property type="molecule type" value="Genomic_DNA"/>
</dbReference>
<proteinExistence type="predicted"/>
<feature type="coiled-coil region" evidence="1">
    <location>
        <begin position="65"/>
        <end position="106"/>
    </location>
</feature>
<gene>
    <name evidence="2" type="ORF">HMPREF9454_00962</name>
</gene>
<evidence type="ECO:0000313" key="2">
    <source>
        <dbReference type="EMBL" id="EHR37658.1"/>
    </source>
</evidence>
<dbReference type="GeneID" id="62778331"/>
<comment type="caution">
    <text evidence="2">The sequence shown here is derived from an EMBL/GenBank/DDBJ whole genome shotgun (WGS) entry which is preliminary data.</text>
</comment>
<name>A0ABN0EJ52_9FIRM</name>
<evidence type="ECO:0000256" key="1">
    <source>
        <dbReference type="SAM" id="Coils"/>
    </source>
</evidence>
<evidence type="ECO:0008006" key="4">
    <source>
        <dbReference type="Google" id="ProtNLM"/>
    </source>
</evidence>
<keyword evidence="1" id="KW-0175">Coiled coil</keyword>
<keyword evidence="3" id="KW-1185">Reference proteome</keyword>
<dbReference type="SUPFAM" id="SSF88659">
    <property type="entry name" value="Sigma3 and sigma4 domains of RNA polymerase sigma factors"/>
    <property type="match status" value="1"/>
</dbReference>
<dbReference type="Gene3D" id="1.20.140.160">
    <property type="match status" value="1"/>
</dbReference>
<reference evidence="2 3" key="1">
    <citation type="submission" date="2012-01" db="EMBL/GenBank/DDBJ databases">
        <title>The Genome Sequence of Megamonas funiformis YIT 11815.</title>
        <authorList>
            <consortium name="The Broad Institute Genome Sequencing Platform"/>
            <person name="Earl A."/>
            <person name="Ward D."/>
            <person name="Feldgarden M."/>
            <person name="Gevers D."/>
            <person name="Morotomi M."/>
            <person name="Young S.K."/>
            <person name="Zeng Q."/>
            <person name="Gargeya S."/>
            <person name="Fitzgerald M."/>
            <person name="Haas B."/>
            <person name="Abouelleil A."/>
            <person name="Alvarado L."/>
            <person name="Arachchi H.M."/>
            <person name="Berlin A."/>
            <person name="Chapman S.B."/>
            <person name="Gearin G."/>
            <person name="Goldberg J."/>
            <person name="Griggs A."/>
            <person name="Gujja S."/>
            <person name="Hansen M."/>
            <person name="Heiman D."/>
            <person name="Howarth C."/>
            <person name="Larimer J."/>
            <person name="Lui A."/>
            <person name="MacDonald P.J.P."/>
            <person name="McCowen C."/>
            <person name="Montmayeur A."/>
            <person name="Murphy C."/>
            <person name="Neiman D."/>
            <person name="Pearson M."/>
            <person name="Priest M."/>
            <person name="Roberts A."/>
            <person name="Saif S."/>
            <person name="Shea T."/>
            <person name="Sisk P."/>
            <person name="Stolte C."/>
            <person name="Sykes S."/>
            <person name="Wortman J."/>
            <person name="Nusbaum C."/>
            <person name="Birren B."/>
        </authorList>
    </citation>
    <scope>NUCLEOTIDE SEQUENCE [LARGE SCALE GENOMIC DNA]</scope>
    <source>
        <strain evidence="2 3">YIT 11815</strain>
    </source>
</reference>
<organism evidence="2 3">
    <name type="scientific">Megamonas funiformis YIT 11815</name>
    <dbReference type="NCBI Taxonomy" id="742816"/>
    <lineage>
        <taxon>Bacteria</taxon>
        <taxon>Bacillati</taxon>
        <taxon>Bacillota</taxon>
        <taxon>Negativicutes</taxon>
        <taxon>Selenomonadales</taxon>
        <taxon>Selenomonadaceae</taxon>
        <taxon>Megamonas</taxon>
    </lineage>
</organism>
<dbReference type="Proteomes" id="UP000005963">
    <property type="component" value="Unassembled WGS sequence"/>
</dbReference>
<dbReference type="RefSeq" id="WP_008538239.1">
    <property type="nucleotide sequence ID" value="NZ_JH601090.1"/>
</dbReference>
<dbReference type="InterPro" id="IPR013324">
    <property type="entry name" value="RNA_pol_sigma_r3/r4-like"/>
</dbReference>
<evidence type="ECO:0000313" key="3">
    <source>
        <dbReference type="Proteomes" id="UP000005963"/>
    </source>
</evidence>
<sequence>MNKSVDYIGKTVYYLKNYNQFKISIKNLTEDIEVLQQTMQLEAVAPIAKYGDDITAGGNSELTAVEAYTAKKAQYKAKIIELQNRLEIINRIIKKVDRSIDGLEDEEKRIVISFYLDNKTWREIAQRNYISEQWAKKCRNKAVRRLSRMLFGLTAIHEQLDLFI</sequence>